<feature type="compositionally biased region" description="Polar residues" evidence="1">
    <location>
        <begin position="147"/>
        <end position="171"/>
    </location>
</feature>
<accession>A0A9Q0I5X1</accession>
<protein>
    <submittedName>
        <fullName evidence="2">Uncharacterized protein</fullName>
    </submittedName>
</protein>
<feature type="non-terminal residue" evidence="2">
    <location>
        <position position="1"/>
    </location>
</feature>
<gene>
    <name evidence="2" type="ORF">NHX12_015266</name>
</gene>
<dbReference type="AlphaFoldDB" id="A0A9Q0I5X1"/>
<sequence length="219" mass="23147">GELAEKALDELKKPNDGPPAAAWELDELDHGSPLPSGKEAELQSAIYNKQRALVSLMERMYAVGLLVLCDAGLREIQELMIQLAGLKSKVAKESETCRSPEGKAAAHTTVLVETKEEAAADSPALAILVAPTVASEQKKQKARSHKSSTTGNTSTRQTSQNGEKSGATEATSRIAGDPEPTVSLPAARKTKKPSPVVTETAAAAPEQSDGLRRSERIAK</sequence>
<dbReference type="EMBL" id="JANIIK010000119">
    <property type="protein sequence ID" value="KAJ3584771.1"/>
    <property type="molecule type" value="Genomic_DNA"/>
</dbReference>
<evidence type="ECO:0000256" key="1">
    <source>
        <dbReference type="SAM" id="MobiDB-lite"/>
    </source>
</evidence>
<comment type="caution">
    <text evidence="2">The sequence shown here is derived from an EMBL/GenBank/DDBJ whole genome shotgun (WGS) entry which is preliminary data.</text>
</comment>
<feature type="non-terminal residue" evidence="2">
    <location>
        <position position="219"/>
    </location>
</feature>
<organism evidence="2 3">
    <name type="scientific">Muraenolepis orangiensis</name>
    <name type="common">Patagonian moray cod</name>
    <dbReference type="NCBI Taxonomy" id="630683"/>
    <lineage>
        <taxon>Eukaryota</taxon>
        <taxon>Metazoa</taxon>
        <taxon>Chordata</taxon>
        <taxon>Craniata</taxon>
        <taxon>Vertebrata</taxon>
        <taxon>Euteleostomi</taxon>
        <taxon>Actinopterygii</taxon>
        <taxon>Neopterygii</taxon>
        <taxon>Teleostei</taxon>
        <taxon>Neoteleostei</taxon>
        <taxon>Acanthomorphata</taxon>
        <taxon>Zeiogadaria</taxon>
        <taxon>Gadariae</taxon>
        <taxon>Gadiformes</taxon>
        <taxon>Muraenolepidoidei</taxon>
        <taxon>Muraenolepididae</taxon>
        <taxon>Muraenolepis</taxon>
    </lineage>
</organism>
<feature type="region of interest" description="Disordered" evidence="1">
    <location>
        <begin position="134"/>
        <end position="219"/>
    </location>
</feature>
<feature type="compositionally biased region" description="Basic and acidic residues" evidence="1">
    <location>
        <begin position="209"/>
        <end position="219"/>
    </location>
</feature>
<feature type="compositionally biased region" description="Basic and acidic residues" evidence="1">
    <location>
        <begin position="1"/>
        <end position="15"/>
    </location>
</feature>
<proteinExistence type="predicted"/>
<dbReference type="Proteomes" id="UP001148018">
    <property type="component" value="Unassembled WGS sequence"/>
</dbReference>
<evidence type="ECO:0000313" key="3">
    <source>
        <dbReference type="Proteomes" id="UP001148018"/>
    </source>
</evidence>
<feature type="region of interest" description="Disordered" evidence="1">
    <location>
        <begin position="1"/>
        <end position="38"/>
    </location>
</feature>
<name>A0A9Q0I5X1_9TELE</name>
<reference evidence="2" key="1">
    <citation type="submission" date="2022-07" db="EMBL/GenBank/DDBJ databases">
        <title>Chromosome-level genome of Muraenolepis orangiensis.</title>
        <authorList>
            <person name="Kim J."/>
        </authorList>
    </citation>
    <scope>NUCLEOTIDE SEQUENCE</scope>
    <source>
        <strain evidence="2">KU_S4_2022</strain>
        <tissue evidence="2">Muscle</tissue>
    </source>
</reference>
<keyword evidence="3" id="KW-1185">Reference proteome</keyword>
<evidence type="ECO:0000313" key="2">
    <source>
        <dbReference type="EMBL" id="KAJ3584771.1"/>
    </source>
</evidence>